<feature type="repeat" description="TPR" evidence="3">
    <location>
        <begin position="834"/>
        <end position="867"/>
    </location>
</feature>
<dbReference type="AlphaFoldDB" id="A0A344TPB4"/>
<proteinExistence type="predicted"/>
<gene>
    <name evidence="7" type="ORF">DR864_23465</name>
</gene>
<dbReference type="InterPro" id="IPR018247">
    <property type="entry name" value="EF_Hand_1_Ca_BS"/>
</dbReference>
<dbReference type="Pfam" id="PF13432">
    <property type="entry name" value="TPR_16"/>
    <property type="match status" value="1"/>
</dbReference>
<dbReference type="GO" id="GO:0006508">
    <property type="term" value="P:proteolysis"/>
    <property type="evidence" value="ECO:0007669"/>
    <property type="project" value="InterPro"/>
</dbReference>
<dbReference type="InterPro" id="IPR052384">
    <property type="entry name" value="TMTC_O-mannosyltransferase"/>
</dbReference>
<dbReference type="InterPro" id="IPR029030">
    <property type="entry name" value="Caspase-like_dom_sf"/>
</dbReference>
<evidence type="ECO:0000259" key="6">
    <source>
        <dbReference type="Pfam" id="PF00656"/>
    </source>
</evidence>
<dbReference type="GO" id="GO:0000030">
    <property type="term" value="F:mannosyltransferase activity"/>
    <property type="evidence" value="ECO:0007669"/>
    <property type="project" value="TreeGrafter"/>
</dbReference>
<dbReference type="Pfam" id="PF14559">
    <property type="entry name" value="TPR_19"/>
    <property type="match status" value="1"/>
</dbReference>
<sequence length="964" mass="108700">MKLQKLLLIFWAFITFTGQIEAQEERGQKVEKANMAPKTVGQTWAVIVGVSQYLHINSLRFAGDDALAFYNFLTSPAGGSVPESNIQLLLNEKATLGQVDRAMGNLLDFVKPNDRVFLYFSGHGDQESRTIAQRGFLLTHDSYSSNYNSTAFAVLYLQDYIATLSTKNHAQILLFLDACRAGKLAGNEIGGVQLMGQQLLKQVANEVKFMACQANELSLEGYQWGGGRGLFSYHLIRGMQGLADTDGDKTVTLRELERYLEDRVTAEAAPNPQNPLLIAADKSLPIVKVDVATLESVRKNVPPPLFAAVQGRGVTQTILEEAETDVKKLYTDFQEAVTNKQLLDVPNAAEGYFERLLAAPSIKDMHPFIKREFAAALLEESSKAFAGLLENKNAPEVTSAYQKNIRYLEKTYLILGKSHFLYPNLRARVSYYKGLIAEPVNVDAALLNFRQALDADSTFAPAYNDAGRILYLKKSYKEAQQVFEKGIQFAPNWSFLHVNYGMALAAQNKRAEAEAAYKKAIELKADDPVVYKNYGNLLSIQNKAEAAEEAYKKAIELKTSDAETYNNYGMLLNTKKRYNEAEIAYRKAIELQPNYATAYSNYGVVMTVQNRPAEAETAFQKSIQLDPNNAQAHFNYGILLVSQNRQAEAENEYKKCIELNPNDAFVYNSYGVLLAAQNRFADAENAYKKYFELNPTNSVVYGNYGNLLARQGRQNEAEAAYRRSIELNANDANVHKNYAILLKNLNRLTEAEIEYKRAIQLNTTDSEVYKNYGMLLSAGNRPEEAEVMYKKAIEFNPNDAYIYNSYGILLAAQNRFAEAEAAYKKSIELNAMNGLVYSNYGNLLSRQNRFEEAETAYKKALGFTPNDANFHNNYGNLLERQNRLSEAEASYKKVIELNPAYFRAYYYIATIKARQKLPFEAVEWLGKALERGYTNFDSISKNPEFDYLREMPEFMALIGRFRNK</sequence>
<feature type="chain" id="PRO_5016822600" description="Peptidase C14 caspase domain-containing protein" evidence="5">
    <location>
        <begin position="23"/>
        <end position="964"/>
    </location>
</feature>
<organism evidence="7 8">
    <name type="scientific">Runella rosea</name>
    <dbReference type="NCBI Taxonomy" id="2259595"/>
    <lineage>
        <taxon>Bacteria</taxon>
        <taxon>Pseudomonadati</taxon>
        <taxon>Bacteroidota</taxon>
        <taxon>Cytophagia</taxon>
        <taxon>Cytophagales</taxon>
        <taxon>Spirosomataceae</taxon>
        <taxon>Runella</taxon>
    </lineage>
</organism>
<dbReference type="SMART" id="SM00028">
    <property type="entry name" value="TPR"/>
    <property type="match status" value="14"/>
</dbReference>
<keyword evidence="5" id="KW-0732">Signal</keyword>
<dbReference type="SMART" id="SM00386">
    <property type="entry name" value="HAT"/>
    <property type="match status" value="10"/>
</dbReference>
<dbReference type="InterPro" id="IPR003107">
    <property type="entry name" value="HAT"/>
</dbReference>
<dbReference type="PROSITE" id="PS00018">
    <property type="entry name" value="EF_HAND_1"/>
    <property type="match status" value="1"/>
</dbReference>
<dbReference type="InterPro" id="IPR011990">
    <property type="entry name" value="TPR-like_helical_dom_sf"/>
</dbReference>
<evidence type="ECO:0000256" key="4">
    <source>
        <dbReference type="SAM" id="Coils"/>
    </source>
</evidence>
<dbReference type="KEGG" id="run:DR864_23465"/>
<evidence type="ECO:0000256" key="3">
    <source>
        <dbReference type="PROSITE-ProRule" id="PRU00339"/>
    </source>
</evidence>
<evidence type="ECO:0000256" key="1">
    <source>
        <dbReference type="ARBA" id="ARBA00022737"/>
    </source>
</evidence>
<feature type="repeat" description="TPR" evidence="3">
    <location>
        <begin position="868"/>
        <end position="901"/>
    </location>
</feature>
<protein>
    <recommendedName>
        <fullName evidence="6">Peptidase C14 caspase domain-containing protein</fullName>
    </recommendedName>
</protein>
<name>A0A344TPB4_9BACT</name>
<dbReference type="NCBIfam" id="NF047558">
    <property type="entry name" value="TPR_END_plus"/>
    <property type="match status" value="1"/>
</dbReference>
<dbReference type="PROSITE" id="PS50293">
    <property type="entry name" value="TPR_REGION"/>
    <property type="match status" value="1"/>
</dbReference>
<reference evidence="7 8" key="1">
    <citation type="submission" date="2018-07" db="EMBL/GenBank/DDBJ databases">
        <title>Genome sequencing of Runella.</title>
        <authorList>
            <person name="Baek M.-G."/>
            <person name="Yi H."/>
        </authorList>
    </citation>
    <scope>NUCLEOTIDE SEQUENCE [LARGE SCALE GENOMIC DNA]</scope>
    <source>
        <strain evidence="7 8">HYN0085</strain>
    </source>
</reference>
<dbReference type="SUPFAM" id="SSF52129">
    <property type="entry name" value="Caspase-like"/>
    <property type="match status" value="1"/>
</dbReference>
<dbReference type="PANTHER" id="PTHR44216:SF3">
    <property type="entry name" value="PROTEIN O-MANNOSYL-TRANSFERASE TMTC2"/>
    <property type="match status" value="1"/>
</dbReference>
<dbReference type="GO" id="GO:0004197">
    <property type="term" value="F:cysteine-type endopeptidase activity"/>
    <property type="evidence" value="ECO:0007669"/>
    <property type="project" value="InterPro"/>
</dbReference>
<dbReference type="Proteomes" id="UP000251993">
    <property type="component" value="Chromosome"/>
</dbReference>
<feature type="repeat" description="TPR" evidence="3">
    <location>
        <begin position="766"/>
        <end position="799"/>
    </location>
</feature>
<dbReference type="SUPFAM" id="SSF48452">
    <property type="entry name" value="TPR-like"/>
    <property type="match status" value="2"/>
</dbReference>
<dbReference type="Pfam" id="PF13424">
    <property type="entry name" value="TPR_12"/>
    <property type="match status" value="1"/>
</dbReference>
<keyword evidence="8" id="KW-1185">Reference proteome</keyword>
<dbReference type="InterPro" id="IPR019734">
    <property type="entry name" value="TPR_rpt"/>
</dbReference>
<accession>A0A344TPB4</accession>
<dbReference type="Gene3D" id="1.25.40.10">
    <property type="entry name" value="Tetratricopeptide repeat domain"/>
    <property type="match status" value="5"/>
</dbReference>
<evidence type="ECO:0000256" key="5">
    <source>
        <dbReference type="SAM" id="SignalP"/>
    </source>
</evidence>
<feature type="domain" description="Peptidase C14 caspase" evidence="6">
    <location>
        <begin position="44"/>
        <end position="265"/>
    </location>
</feature>
<dbReference type="Pfam" id="PF13431">
    <property type="entry name" value="TPR_17"/>
    <property type="match status" value="1"/>
</dbReference>
<dbReference type="EMBL" id="CP030850">
    <property type="protein sequence ID" value="AXE20485.1"/>
    <property type="molecule type" value="Genomic_DNA"/>
</dbReference>
<feature type="repeat" description="TPR" evidence="3">
    <location>
        <begin position="460"/>
        <end position="493"/>
    </location>
</feature>
<feature type="repeat" description="TPR" evidence="3">
    <location>
        <begin position="528"/>
        <end position="561"/>
    </location>
</feature>
<feature type="repeat" description="TPR" evidence="3">
    <location>
        <begin position="800"/>
        <end position="833"/>
    </location>
</feature>
<feature type="repeat" description="TPR" evidence="3">
    <location>
        <begin position="494"/>
        <end position="527"/>
    </location>
</feature>
<feature type="coiled-coil region" evidence="4">
    <location>
        <begin position="503"/>
        <end position="557"/>
    </location>
</feature>
<feature type="repeat" description="TPR" evidence="3">
    <location>
        <begin position="596"/>
        <end position="629"/>
    </location>
</feature>
<dbReference type="Gene3D" id="3.40.50.1460">
    <property type="match status" value="1"/>
</dbReference>
<feature type="repeat" description="TPR" evidence="3">
    <location>
        <begin position="698"/>
        <end position="731"/>
    </location>
</feature>
<feature type="signal peptide" evidence="5">
    <location>
        <begin position="1"/>
        <end position="22"/>
    </location>
</feature>
<dbReference type="Pfam" id="PF00656">
    <property type="entry name" value="Peptidase_C14"/>
    <property type="match status" value="1"/>
</dbReference>
<evidence type="ECO:0000256" key="2">
    <source>
        <dbReference type="ARBA" id="ARBA00022803"/>
    </source>
</evidence>
<dbReference type="GO" id="GO:0035269">
    <property type="term" value="P:protein O-linked glycosylation via mannose"/>
    <property type="evidence" value="ECO:0007669"/>
    <property type="project" value="TreeGrafter"/>
</dbReference>
<dbReference type="GO" id="GO:0006396">
    <property type="term" value="P:RNA processing"/>
    <property type="evidence" value="ECO:0007669"/>
    <property type="project" value="InterPro"/>
</dbReference>
<dbReference type="RefSeq" id="WP_114069248.1">
    <property type="nucleotide sequence ID" value="NZ_CP030850.1"/>
</dbReference>
<keyword evidence="1" id="KW-0677">Repeat</keyword>
<feature type="repeat" description="TPR" evidence="3">
    <location>
        <begin position="562"/>
        <end position="595"/>
    </location>
</feature>
<dbReference type="PROSITE" id="PS50005">
    <property type="entry name" value="TPR"/>
    <property type="match status" value="12"/>
</dbReference>
<evidence type="ECO:0000313" key="7">
    <source>
        <dbReference type="EMBL" id="AXE20485.1"/>
    </source>
</evidence>
<dbReference type="InterPro" id="IPR011600">
    <property type="entry name" value="Pept_C14_caspase"/>
</dbReference>
<evidence type="ECO:0000313" key="8">
    <source>
        <dbReference type="Proteomes" id="UP000251993"/>
    </source>
</evidence>
<dbReference type="InterPro" id="IPR013105">
    <property type="entry name" value="TPR_2"/>
</dbReference>
<feature type="repeat" description="TPR" evidence="3">
    <location>
        <begin position="664"/>
        <end position="697"/>
    </location>
</feature>
<dbReference type="Pfam" id="PF07719">
    <property type="entry name" value="TPR_2"/>
    <property type="match status" value="1"/>
</dbReference>
<keyword evidence="2 3" id="KW-0802">TPR repeat</keyword>
<feature type="repeat" description="TPR" evidence="3">
    <location>
        <begin position="630"/>
        <end position="663"/>
    </location>
</feature>
<dbReference type="PANTHER" id="PTHR44216">
    <property type="entry name" value="PROTEIN O-MANNOSYL-TRANSFERASE TMTC2"/>
    <property type="match status" value="1"/>
</dbReference>
<dbReference type="OrthoDB" id="174931at2"/>
<keyword evidence="4" id="KW-0175">Coiled coil</keyword>
<dbReference type="Pfam" id="PF13181">
    <property type="entry name" value="TPR_8"/>
    <property type="match status" value="3"/>
</dbReference>